<dbReference type="AlphaFoldDB" id="D2ZT52"/>
<gene>
    <name evidence="1" type="ORF">NEIMUCOT_03786</name>
</gene>
<dbReference type="Proteomes" id="UP000003344">
    <property type="component" value="Unassembled WGS sequence"/>
</dbReference>
<comment type="caution">
    <text evidence="1">The sequence shown here is derived from an EMBL/GenBank/DDBJ whole genome shotgun (WGS) entry which is preliminary data.</text>
</comment>
<evidence type="ECO:0000313" key="2">
    <source>
        <dbReference type="Proteomes" id="UP000003344"/>
    </source>
</evidence>
<reference evidence="1 2" key="1">
    <citation type="submission" date="2009-10" db="EMBL/GenBank/DDBJ databases">
        <authorList>
            <person name="Weinstock G."/>
            <person name="Sodergren E."/>
            <person name="Clifton S."/>
            <person name="Fulton L."/>
            <person name="Fulton B."/>
            <person name="Courtney L."/>
            <person name="Fronick C."/>
            <person name="Harrison M."/>
            <person name="Strong C."/>
            <person name="Farmer C."/>
            <person name="Delahaunty K."/>
            <person name="Markovic C."/>
            <person name="Hall O."/>
            <person name="Minx P."/>
            <person name="Tomlinson C."/>
            <person name="Mitreva M."/>
            <person name="Nelson J."/>
            <person name="Hou S."/>
            <person name="Wollam A."/>
            <person name="Pepin K.H."/>
            <person name="Johnson M."/>
            <person name="Bhonagiri V."/>
            <person name="Nash W.E."/>
            <person name="Warren W."/>
            <person name="Chinwalla A."/>
            <person name="Mardis E.R."/>
            <person name="Wilson R.K."/>
        </authorList>
    </citation>
    <scope>NUCLEOTIDE SEQUENCE [LARGE SCALE GENOMIC DNA]</scope>
    <source>
        <strain evidence="2">ATCC 25996 / DSM 4631 / NCTC 10774 / M26</strain>
    </source>
</reference>
<protein>
    <submittedName>
        <fullName evidence="1">Uncharacterized protein</fullName>
    </submittedName>
</protein>
<dbReference type="STRING" id="546266.NEIMUCOT_03786"/>
<accession>D2ZT52</accession>
<evidence type="ECO:0000313" key="1">
    <source>
        <dbReference type="EMBL" id="EFC89985.1"/>
    </source>
</evidence>
<organism evidence="1 2">
    <name type="scientific">Neisseria mucosa (strain ATCC 25996 / DSM 4631 / NCTC 10774 / M26)</name>
    <dbReference type="NCBI Taxonomy" id="546266"/>
    <lineage>
        <taxon>Bacteria</taxon>
        <taxon>Pseudomonadati</taxon>
        <taxon>Pseudomonadota</taxon>
        <taxon>Betaproteobacteria</taxon>
        <taxon>Neisseriales</taxon>
        <taxon>Neisseriaceae</taxon>
        <taxon>Neisseria</taxon>
    </lineage>
</organism>
<dbReference type="EMBL" id="ACDX02000001">
    <property type="protein sequence ID" value="EFC89985.1"/>
    <property type="molecule type" value="Genomic_DNA"/>
</dbReference>
<proteinExistence type="predicted"/>
<name>D2ZT52_NEIM2</name>
<sequence>MASVRQGGLGYLFEATLNLFDVSSGRADGMPRSSFESAIFSDDLCSANECGGILWLLYNCCFDF</sequence>